<dbReference type="PROSITE" id="PS51007">
    <property type="entry name" value="CYTC"/>
    <property type="match status" value="1"/>
</dbReference>
<organism evidence="8 9">
    <name type="scientific">Sinorhizobium garamanticum</name>
    <dbReference type="NCBI Taxonomy" id="680247"/>
    <lineage>
        <taxon>Bacteria</taxon>
        <taxon>Pseudomonadati</taxon>
        <taxon>Pseudomonadota</taxon>
        <taxon>Alphaproteobacteria</taxon>
        <taxon>Hyphomicrobiales</taxon>
        <taxon>Rhizobiaceae</taxon>
        <taxon>Sinorhizobium/Ensifer group</taxon>
        <taxon>Sinorhizobium</taxon>
    </lineage>
</organism>
<keyword evidence="4" id="KW-0249">Electron transport</keyword>
<dbReference type="InterPro" id="IPR036909">
    <property type="entry name" value="Cyt_c-like_dom_sf"/>
</dbReference>
<dbReference type="SUPFAM" id="SSF46626">
    <property type="entry name" value="Cytochrome c"/>
    <property type="match status" value="1"/>
</dbReference>
<evidence type="ECO:0000313" key="9">
    <source>
        <dbReference type="Proteomes" id="UP001229355"/>
    </source>
</evidence>
<feature type="domain" description="Cytochrome c" evidence="7">
    <location>
        <begin position="22"/>
        <end position="126"/>
    </location>
</feature>
<keyword evidence="5 6" id="KW-0408">Iron</keyword>
<dbReference type="Gene3D" id="1.10.760.10">
    <property type="entry name" value="Cytochrome c-like domain"/>
    <property type="match status" value="1"/>
</dbReference>
<evidence type="ECO:0000256" key="3">
    <source>
        <dbReference type="ARBA" id="ARBA00022723"/>
    </source>
</evidence>
<dbReference type="Proteomes" id="UP001229355">
    <property type="component" value="Chromosome 2"/>
</dbReference>
<evidence type="ECO:0000313" key="8">
    <source>
        <dbReference type="EMBL" id="WEX89622.1"/>
    </source>
</evidence>
<evidence type="ECO:0000256" key="5">
    <source>
        <dbReference type="ARBA" id="ARBA00023004"/>
    </source>
</evidence>
<protein>
    <submittedName>
        <fullName evidence="8">C-type cytochrome</fullName>
    </submittedName>
</protein>
<dbReference type="RefSeq" id="WP_280661594.1">
    <property type="nucleotide sequence ID" value="NZ_CP120374.1"/>
</dbReference>
<evidence type="ECO:0000256" key="4">
    <source>
        <dbReference type="ARBA" id="ARBA00022982"/>
    </source>
</evidence>
<dbReference type="Pfam" id="PF00034">
    <property type="entry name" value="Cytochrom_C"/>
    <property type="match status" value="1"/>
</dbReference>
<dbReference type="EMBL" id="CP120374">
    <property type="protein sequence ID" value="WEX89622.1"/>
    <property type="molecule type" value="Genomic_DNA"/>
</dbReference>
<evidence type="ECO:0000256" key="1">
    <source>
        <dbReference type="ARBA" id="ARBA00022448"/>
    </source>
</evidence>
<keyword evidence="9" id="KW-1185">Reference proteome</keyword>
<name>A0ABY8DHZ7_9HYPH</name>
<keyword evidence="3 6" id="KW-0479">Metal-binding</keyword>
<dbReference type="InterPro" id="IPR002327">
    <property type="entry name" value="Cyt_c_1A/1B"/>
</dbReference>
<gene>
    <name evidence="8" type="ORF">PZN02_004922</name>
</gene>
<evidence type="ECO:0000259" key="7">
    <source>
        <dbReference type="PROSITE" id="PS51007"/>
    </source>
</evidence>
<reference evidence="8 9" key="1">
    <citation type="submission" date="2023-03" db="EMBL/GenBank/DDBJ databases">
        <authorList>
            <person name="Kaur S."/>
            <person name="Espinosa-Saiz D."/>
            <person name="Velazquez E."/>
            <person name="Menendez E."/>
            <person name="diCenzo G.C."/>
        </authorList>
    </citation>
    <scope>NUCLEOTIDE SEQUENCE [LARGE SCALE GENOMIC DNA]</scope>
    <source>
        <strain evidence="8 9">LMG 24692</strain>
    </source>
</reference>
<dbReference type="InterPro" id="IPR009056">
    <property type="entry name" value="Cyt_c-like_dom"/>
</dbReference>
<keyword evidence="1" id="KW-0813">Transport</keyword>
<accession>A0ABY8DHZ7</accession>
<sequence>MRFAITAAAFLVSAVADGSAQEARDPGERAFLQCYSCHSVEAGETEGLQGPNLAGIVGRPIAAQPGFEYSPAMRAFAREYGSWSAALLDRFIADPEQVIPGTAMSGYPGLADNQARRALMEFLKSH</sequence>
<proteinExistence type="predicted"/>
<evidence type="ECO:0000256" key="2">
    <source>
        <dbReference type="ARBA" id="ARBA00022617"/>
    </source>
</evidence>
<evidence type="ECO:0000256" key="6">
    <source>
        <dbReference type="PROSITE-ProRule" id="PRU00433"/>
    </source>
</evidence>
<keyword evidence="2 6" id="KW-0349">Heme</keyword>
<dbReference type="PANTHER" id="PTHR11961">
    <property type="entry name" value="CYTOCHROME C"/>
    <property type="match status" value="1"/>
</dbReference>